<reference evidence="2" key="1">
    <citation type="journal article" date="2021" name="Nat. Commun.">
        <title>Genetic determinants of endophytism in the Arabidopsis root mycobiome.</title>
        <authorList>
            <person name="Mesny F."/>
            <person name="Miyauchi S."/>
            <person name="Thiergart T."/>
            <person name="Pickel B."/>
            <person name="Atanasova L."/>
            <person name="Karlsson M."/>
            <person name="Huettel B."/>
            <person name="Barry K.W."/>
            <person name="Haridas S."/>
            <person name="Chen C."/>
            <person name="Bauer D."/>
            <person name="Andreopoulos W."/>
            <person name="Pangilinan J."/>
            <person name="LaButti K."/>
            <person name="Riley R."/>
            <person name="Lipzen A."/>
            <person name="Clum A."/>
            <person name="Drula E."/>
            <person name="Henrissat B."/>
            <person name="Kohler A."/>
            <person name="Grigoriev I.V."/>
            <person name="Martin F.M."/>
            <person name="Hacquard S."/>
        </authorList>
    </citation>
    <scope>NUCLEOTIDE SEQUENCE</scope>
    <source>
        <strain evidence="2">MPI-CAGE-CH-0230</strain>
    </source>
</reference>
<dbReference type="RefSeq" id="XP_046006986.1">
    <property type="nucleotide sequence ID" value="XM_046159428.1"/>
</dbReference>
<accession>A0A9P9BHQ5</accession>
<sequence length="394" mass="44134">MSDPRPPSTTPSSSAAAQTPLTTTVLDPRGDLFIHVSGTDSSGSNEPARFKVCSRTVARASKVFDTMLFGSFVEAKKLQDTSEWAVYLPDDAASAMKPVFEIMHSNFSGLVPIEAKDTERAPIRHMYDLVVAADKYKCVALLRPFADGWVQLLLDVKVNEERDLLRMAWIYYQLGYKHGYTRTITQLVVGFPPWIDDTITPQDLAPSALPPGLSETLIHYRSHMIRDLIDPVERVVLRFLSTTPGLKGHCMSSLSEPKDRQDCEHRILGKLICDLNKHNMWPIPELEKLPCSPEALARITTPVFSGREGANTSCNNQSHMDHSACALRRRLTSGWSRKLKLSQSRPPTYTDNYEYKIHPDEDGHISRQSVLTGLNLVTFPAANRKRKSAIVFLS</sequence>
<comment type="caution">
    <text evidence="2">The sequence shown here is derived from an EMBL/GenBank/DDBJ whole genome shotgun (WGS) entry which is preliminary data.</text>
</comment>
<feature type="region of interest" description="Disordered" evidence="1">
    <location>
        <begin position="1"/>
        <end position="21"/>
    </location>
</feature>
<dbReference type="Gene3D" id="3.30.710.10">
    <property type="entry name" value="Potassium Channel Kv1.1, Chain A"/>
    <property type="match status" value="1"/>
</dbReference>
<evidence type="ECO:0000313" key="3">
    <source>
        <dbReference type="Proteomes" id="UP000756346"/>
    </source>
</evidence>
<dbReference type="AlphaFoldDB" id="A0A9P9BHQ5"/>
<protein>
    <recommendedName>
        <fullName evidence="4">BTB domain-containing protein</fullName>
    </recommendedName>
</protein>
<evidence type="ECO:0008006" key="4">
    <source>
        <dbReference type="Google" id="ProtNLM"/>
    </source>
</evidence>
<dbReference type="GeneID" id="70188974"/>
<dbReference type="EMBL" id="JAGTJQ010000010">
    <property type="protein sequence ID" value="KAH7020785.1"/>
    <property type="molecule type" value="Genomic_DNA"/>
</dbReference>
<dbReference type="OrthoDB" id="5275938at2759"/>
<dbReference type="InterPro" id="IPR011333">
    <property type="entry name" value="SKP1/BTB/POZ_sf"/>
</dbReference>
<organism evidence="2 3">
    <name type="scientific">Microdochium trichocladiopsis</name>
    <dbReference type="NCBI Taxonomy" id="1682393"/>
    <lineage>
        <taxon>Eukaryota</taxon>
        <taxon>Fungi</taxon>
        <taxon>Dikarya</taxon>
        <taxon>Ascomycota</taxon>
        <taxon>Pezizomycotina</taxon>
        <taxon>Sordariomycetes</taxon>
        <taxon>Xylariomycetidae</taxon>
        <taxon>Xylariales</taxon>
        <taxon>Microdochiaceae</taxon>
        <taxon>Microdochium</taxon>
    </lineage>
</organism>
<proteinExistence type="predicted"/>
<evidence type="ECO:0000313" key="2">
    <source>
        <dbReference type="EMBL" id="KAH7020785.1"/>
    </source>
</evidence>
<name>A0A9P9BHQ5_9PEZI</name>
<feature type="compositionally biased region" description="Low complexity" evidence="1">
    <location>
        <begin position="10"/>
        <end position="21"/>
    </location>
</feature>
<gene>
    <name evidence="2" type="ORF">B0I36DRAFT_367269</name>
</gene>
<keyword evidence="3" id="KW-1185">Reference proteome</keyword>
<dbReference type="Proteomes" id="UP000756346">
    <property type="component" value="Unassembled WGS sequence"/>
</dbReference>
<evidence type="ECO:0000256" key="1">
    <source>
        <dbReference type="SAM" id="MobiDB-lite"/>
    </source>
</evidence>